<keyword evidence="1" id="KW-1133">Transmembrane helix</keyword>
<evidence type="ECO:0000313" key="4">
    <source>
        <dbReference type="Proteomes" id="UP000002605"/>
    </source>
</evidence>
<feature type="transmembrane region" description="Helical" evidence="1">
    <location>
        <begin position="174"/>
        <end position="198"/>
    </location>
</feature>
<feature type="transmembrane region" description="Helical" evidence="1">
    <location>
        <begin position="328"/>
        <end position="356"/>
    </location>
</feature>
<keyword evidence="4" id="KW-1185">Reference proteome</keyword>
<sequence>MKRLVQEYIRTILRHPLLFIQLPLLIVFTLSYNILYDFTVKQFNSLFLYGVQKVSQAPDICTGKYVTQITLQAENVLDVEYLKKVEEIRKEFSCVIAPATEFGSRRSLIRYFNEMNIPLAHLFLDNLTYSNHFIHSARILKVYVIHDGEASMTHQAKHFLKYYSIQAGLSKAKYYFWISNVGILVGICGYLLHIYLALANSHRVRSNLRVLWRWLMSVFLCCFASASLITKMEGAKMWNLVFEPSTMFTKASYFLMVVVLCSRNMFTTTDISERNKMVNYYSGWHGLPLLFKILLKNLAILAVVLGCCLMLVFAAFKGELQHFLEYQLMKMFMVVVVALIIEVCMELTFFVGVVIIDSKKESLNLDEGANVISSWLKRTKAESWRYRLGTRLLRVKNYGTDILHIPLGVLLMLVMLSHWTIVMPEQVTAITVSHSNTYIYYLEYMLLVVFIVAIVALVVPPMGTPEPVEFTDTTKSYNSIVLNTKSDILRISTNTKTSSIVTTSLDHRVLFWTPQGRDPEPINIDCDLWPVNHLGLNDDGSFIVLVNFKGGVIKGFDKKEMRVKWTQLIHTPRKPKVLESFFRRRTVPGFLARKMIRKRRGSDASMSSVNSSINANFPPPIQMKSFGQKQRERKENISREEFVMVLDNGEILVVSCSDGKIESYDVKEPLTSAIKIRTPRVSDRIVVQTTKMDIIVVNIINNNMKFRQLKIESKPSSLNPPGIYAVEFVGFFIRVEGLECQLIDVNTGVIMKSFAIGNMKPNTLKVSFPEPSHCRFCGSAALSSFSVMYENEGSQVVVVHTFKVDKKAICLRVERDPREIRCVGFGGADENVNWYNNVVGYEVTAVNSMIGVVVNKTEEVVAKGTSGLQSLRNRKIKKQKEYQLMVVSLGSGKAEYYPYNKIGTLWQVVRYGHKSVILNLGSRMEIVYLGNSNLIEYIDDNSLKFNRGV</sequence>
<feature type="transmembrane region" description="Helical" evidence="1">
    <location>
        <begin position="441"/>
        <end position="459"/>
    </location>
</feature>
<dbReference type="VEuPathDB" id="FungiDB:CD36_70220"/>
<evidence type="ECO:0000313" key="3">
    <source>
        <dbReference type="EMBL" id="CAX40574.1"/>
    </source>
</evidence>
<reference evidence="3 4" key="1">
    <citation type="journal article" date="2009" name="Genome Res.">
        <title>Comparative genomics of the fungal pathogens Candida dubliniensis and Candida albicans.</title>
        <authorList>
            <person name="Jackson A.P."/>
            <person name="Gamble J.A."/>
            <person name="Yeomans T."/>
            <person name="Moran G.P."/>
            <person name="Saunders D."/>
            <person name="Harris D."/>
            <person name="Aslett M."/>
            <person name="Barrell J.F."/>
            <person name="Butler G."/>
            <person name="Citiulo F."/>
            <person name="Coleman D.C."/>
            <person name="de Groot P.W.J."/>
            <person name="Goodwin T.J."/>
            <person name="Quail M.A."/>
            <person name="McQuillan J."/>
            <person name="Munro C.A."/>
            <person name="Pain A."/>
            <person name="Poulter R.T."/>
            <person name="Rajandream M.A."/>
            <person name="Renauld H."/>
            <person name="Spiering M.J."/>
            <person name="Tivey A."/>
            <person name="Gow N.A.R."/>
            <person name="Barrell B."/>
            <person name="Sullivan D.J."/>
            <person name="Berriman M."/>
        </authorList>
    </citation>
    <scope>NUCLEOTIDE SEQUENCE [LARGE SCALE GENOMIC DNA]</scope>
    <source>
        <strain evidence="4">CD36 / ATCC MYA-646 / CBS 7987 / NCPF 3949 / NRRL Y-17841</strain>
    </source>
</reference>
<feature type="transmembrane region" description="Helical" evidence="1">
    <location>
        <begin position="12"/>
        <end position="35"/>
    </location>
</feature>
<dbReference type="eggNOG" id="KOG1933">
    <property type="taxonomic scope" value="Eukaryota"/>
</dbReference>
<feature type="transmembrane region" description="Helical" evidence="1">
    <location>
        <begin position="210"/>
        <end position="230"/>
    </location>
</feature>
<dbReference type="EMBL" id="FM992694">
    <property type="protein sequence ID" value="CAX40574.1"/>
    <property type="molecule type" value="Genomic_DNA"/>
</dbReference>
<dbReference type="AlphaFoldDB" id="B9WJM7"/>
<protein>
    <submittedName>
        <fullName evidence="3">Uncharacterized protein</fullName>
    </submittedName>
</protein>
<dbReference type="Proteomes" id="UP000002605">
    <property type="component" value="Chromosome 7"/>
</dbReference>
<evidence type="ECO:0000256" key="1">
    <source>
        <dbReference type="SAM" id="Phobius"/>
    </source>
</evidence>
<accession>B9WJM7</accession>
<feature type="transmembrane region" description="Helical" evidence="1">
    <location>
        <begin position="298"/>
        <end position="316"/>
    </location>
</feature>
<gene>
    <name evidence="2" type="ordered locus">Cd36_70220</name>
    <name evidence="3" type="ORF">CD36_70220</name>
</gene>
<keyword evidence="1" id="KW-0812">Transmembrane</keyword>
<organism evidence="3 4">
    <name type="scientific">Candida dubliniensis (strain CD36 / ATCC MYA-646 / CBS 7987 / NCPF 3949 / NRRL Y-17841)</name>
    <name type="common">Yeast</name>
    <dbReference type="NCBI Taxonomy" id="573826"/>
    <lineage>
        <taxon>Eukaryota</taxon>
        <taxon>Fungi</taxon>
        <taxon>Dikarya</taxon>
        <taxon>Ascomycota</taxon>
        <taxon>Saccharomycotina</taxon>
        <taxon>Pichiomycetes</taxon>
        <taxon>Debaryomycetaceae</taxon>
        <taxon>Candida/Lodderomyces clade</taxon>
        <taxon>Candida</taxon>
    </lineage>
</organism>
<proteinExistence type="predicted"/>
<dbReference type="RefSeq" id="XP_002421242.1">
    <property type="nucleotide sequence ID" value="XM_002421197.1"/>
</dbReference>
<dbReference type="HOGENOM" id="CLU_008148_0_0_1"/>
<evidence type="ECO:0000313" key="2">
    <source>
        <dbReference type="CGD" id="CAL0000159892"/>
    </source>
</evidence>
<dbReference type="OrthoDB" id="1914839at2759"/>
<dbReference type="CGD" id="CAL0000159892">
    <property type="gene designation" value="Cd36_70220"/>
</dbReference>
<dbReference type="SUPFAM" id="SSF50969">
    <property type="entry name" value="YVTN repeat-like/Quinoprotein amine dehydrogenase"/>
    <property type="match status" value="1"/>
</dbReference>
<keyword evidence="1" id="KW-0472">Membrane</keyword>
<dbReference type="KEGG" id="cdu:CD36_70220"/>
<name>B9WJM7_CANDC</name>
<feature type="transmembrane region" description="Helical" evidence="1">
    <location>
        <begin position="402"/>
        <end position="421"/>
    </location>
</feature>
<dbReference type="GeneID" id="8049133"/>
<dbReference type="InterPro" id="IPR011044">
    <property type="entry name" value="Quino_amine_DH_bsu"/>
</dbReference>